<keyword evidence="2" id="KW-1185">Reference proteome</keyword>
<dbReference type="EMBL" id="JANBPW010004539">
    <property type="protein sequence ID" value="KAJ1934689.1"/>
    <property type="molecule type" value="Genomic_DNA"/>
</dbReference>
<feature type="non-terminal residue" evidence="1">
    <location>
        <position position="384"/>
    </location>
</feature>
<reference evidence="1" key="1">
    <citation type="submission" date="2022-07" db="EMBL/GenBank/DDBJ databases">
        <title>Phylogenomic reconstructions and comparative analyses of Kickxellomycotina fungi.</title>
        <authorList>
            <person name="Reynolds N.K."/>
            <person name="Stajich J.E."/>
            <person name="Barry K."/>
            <person name="Grigoriev I.V."/>
            <person name="Crous P."/>
            <person name="Smith M.E."/>
        </authorList>
    </citation>
    <scope>NUCLEOTIDE SEQUENCE</scope>
    <source>
        <strain evidence="1">NRRL 5244</strain>
    </source>
</reference>
<comment type="caution">
    <text evidence="1">The sequence shown here is derived from an EMBL/GenBank/DDBJ whole genome shotgun (WGS) entry which is preliminary data.</text>
</comment>
<evidence type="ECO:0000313" key="1">
    <source>
        <dbReference type="EMBL" id="KAJ1934689.1"/>
    </source>
</evidence>
<accession>A0ACC1J281</accession>
<proteinExistence type="predicted"/>
<organism evidence="1 2">
    <name type="scientific">Linderina macrospora</name>
    <dbReference type="NCBI Taxonomy" id="4868"/>
    <lineage>
        <taxon>Eukaryota</taxon>
        <taxon>Fungi</taxon>
        <taxon>Fungi incertae sedis</taxon>
        <taxon>Zoopagomycota</taxon>
        <taxon>Kickxellomycotina</taxon>
        <taxon>Kickxellomycetes</taxon>
        <taxon>Kickxellales</taxon>
        <taxon>Kickxellaceae</taxon>
        <taxon>Linderina</taxon>
    </lineage>
</organism>
<evidence type="ECO:0000313" key="2">
    <source>
        <dbReference type="Proteomes" id="UP001150603"/>
    </source>
</evidence>
<dbReference type="Proteomes" id="UP001150603">
    <property type="component" value="Unassembled WGS sequence"/>
</dbReference>
<sequence>MPNVRSIMFLGPGLFTATMAMHQILHTTDADVVTKTIQRLFPNVTYLRSHVSRIWGPTPNILEQIFDAYPLFEFLLKAYAARLCHVQMLIPFPLNVASLFEFLTSISINVQYVRPREDLPRIPIRRLRILELFQIDGSIPWWLFMAVGGMHNFESLEDLRLEFIRAAGATREFPDSYFFVLFPSLNRLHITGAAYVYTDIRSYFKDSYLDSLTIVDDPADFMDTSENALENVRVLKIGHRAGTPNEDRHSEEAVERLYNLPSSAEEATLRFVDYPLPQRITWVNLRSLGMSVSIADKCRVANLVRQLPRLNRLVIDCFSMIPADAKNTRFPDQKYVPKPLKDALKPSNRTPISQSLVHLELMVRGSFDTYGFSELLSRLPQVTH</sequence>
<protein>
    <submittedName>
        <fullName evidence="1">Uncharacterized protein</fullName>
    </submittedName>
</protein>
<name>A0ACC1J281_9FUNG</name>
<gene>
    <name evidence="1" type="ORF">FBU59_005620</name>
</gene>